<dbReference type="InterPro" id="IPR025721">
    <property type="entry name" value="Exosome_cplx_N_dom"/>
</dbReference>
<evidence type="ECO:0000313" key="4">
    <source>
        <dbReference type="EMBL" id="CAJ0580130.1"/>
    </source>
</evidence>
<dbReference type="GO" id="GO:0000176">
    <property type="term" value="C:nuclear exosome (RNase complex)"/>
    <property type="evidence" value="ECO:0007669"/>
    <property type="project" value="TreeGrafter"/>
</dbReference>
<reference evidence="4" key="1">
    <citation type="submission" date="2023-06" db="EMBL/GenBank/DDBJ databases">
        <authorList>
            <person name="Delattre M."/>
        </authorList>
    </citation>
    <scope>NUCLEOTIDE SEQUENCE</scope>
    <source>
        <strain evidence="4">AF72</strain>
    </source>
</reference>
<feature type="domain" description="Exosome complex component N-terminal" evidence="3">
    <location>
        <begin position="9"/>
        <end position="48"/>
    </location>
</feature>
<keyword evidence="5" id="KW-1185">Reference proteome</keyword>
<dbReference type="GO" id="GO:0005730">
    <property type="term" value="C:nucleolus"/>
    <property type="evidence" value="ECO:0007669"/>
    <property type="project" value="UniProtKB-SubCell"/>
</dbReference>
<dbReference type="PANTHER" id="PTHR12686:SF8">
    <property type="entry name" value="EXOSOME COMPLEX COMPONENT CSL4"/>
    <property type="match status" value="1"/>
</dbReference>
<dbReference type="Pfam" id="PF14382">
    <property type="entry name" value="ECR1_N"/>
    <property type="match status" value="1"/>
</dbReference>
<evidence type="ECO:0000256" key="2">
    <source>
        <dbReference type="ARBA" id="ARBA00022835"/>
    </source>
</evidence>
<keyword evidence="2" id="KW-0271">Exosome</keyword>
<evidence type="ECO:0000313" key="5">
    <source>
        <dbReference type="Proteomes" id="UP001177023"/>
    </source>
</evidence>
<dbReference type="PANTHER" id="PTHR12686">
    <property type="entry name" value="3'-5' EXORIBONUCLEASE CSL4-RELATED"/>
    <property type="match status" value="1"/>
</dbReference>
<proteinExistence type="predicted"/>
<accession>A0AA36GC80</accession>
<dbReference type="SUPFAM" id="SSF50249">
    <property type="entry name" value="Nucleic acid-binding proteins"/>
    <property type="match status" value="1"/>
</dbReference>
<dbReference type="SUPFAM" id="SSF110324">
    <property type="entry name" value="Ribosomal L27 protein-like"/>
    <property type="match status" value="1"/>
</dbReference>
<dbReference type="AlphaFoldDB" id="A0AA36GC80"/>
<dbReference type="InterPro" id="IPR039771">
    <property type="entry name" value="Csl4"/>
</dbReference>
<dbReference type="Gene3D" id="2.40.50.140">
    <property type="entry name" value="Nucleic acid-binding proteins"/>
    <property type="match status" value="1"/>
</dbReference>
<name>A0AA36GC80_9BILA</name>
<evidence type="ECO:0000259" key="3">
    <source>
        <dbReference type="Pfam" id="PF14382"/>
    </source>
</evidence>
<dbReference type="GO" id="GO:0005737">
    <property type="term" value="C:cytoplasm"/>
    <property type="evidence" value="ECO:0007669"/>
    <property type="project" value="TreeGrafter"/>
</dbReference>
<evidence type="ECO:0000256" key="1">
    <source>
        <dbReference type="ARBA" id="ARBA00004604"/>
    </source>
</evidence>
<dbReference type="Gene3D" id="2.40.50.100">
    <property type="match status" value="1"/>
</dbReference>
<comment type="caution">
    <text evidence="4">The sequence shown here is derived from an EMBL/GenBank/DDBJ whole genome shotgun (WGS) entry which is preliminary data.</text>
</comment>
<gene>
    <name evidence="4" type="ORF">MSPICULIGERA_LOCUS18332</name>
</gene>
<organism evidence="4 5">
    <name type="scientific">Mesorhabditis spiculigera</name>
    <dbReference type="NCBI Taxonomy" id="96644"/>
    <lineage>
        <taxon>Eukaryota</taxon>
        <taxon>Metazoa</taxon>
        <taxon>Ecdysozoa</taxon>
        <taxon>Nematoda</taxon>
        <taxon>Chromadorea</taxon>
        <taxon>Rhabditida</taxon>
        <taxon>Rhabditina</taxon>
        <taxon>Rhabditomorpha</taxon>
        <taxon>Rhabditoidea</taxon>
        <taxon>Rhabditidae</taxon>
        <taxon>Mesorhabditinae</taxon>
        <taxon>Mesorhabditis</taxon>
    </lineage>
</organism>
<dbReference type="InterPro" id="IPR012340">
    <property type="entry name" value="NA-bd_OB-fold"/>
</dbReference>
<dbReference type="Proteomes" id="UP001177023">
    <property type="component" value="Unassembled WGS sequence"/>
</dbReference>
<dbReference type="GO" id="GO:0006396">
    <property type="term" value="P:RNA processing"/>
    <property type="evidence" value="ECO:0007669"/>
    <property type="project" value="InterPro"/>
</dbReference>
<sequence>MNSSSEGRFVAPGEVVVDLHEKSDHVPGKGCYLLNNQIRASVIGYVHVKEQKEGDRVTNVVEIQISEFVDDALMPEEGRVVTAIVSDIGPQWAQCHLLSMEDRRIDKDFEYRLPKNNMRDTLFASEIEVLDCVQPGDIILARIVDYSFRQRAYVLTIAEEELGVVYAQGVKSRLRPLDFETVIDDRTGVKEKRKVAKVPMYLNASLFDQLTTAKDKLIKEEPQEASDA</sequence>
<comment type="subcellular location">
    <subcellularLocation>
        <location evidence="1">Nucleus</location>
        <location evidence="1">Nucleolus</location>
    </subcellularLocation>
</comment>
<protein>
    <recommendedName>
        <fullName evidence="3">Exosome complex component N-terminal domain-containing protein</fullName>
    </recommendedName>
</protein>
<dbReference type="EMBL" id="CATQJA010002659">
    <property type="protein sequence ID" value="CAJ0580130.1"/>
    <property type="molecule type" value="Genomic_DNA"/>
</dbReference>
<feature type="non-terminal residue" evidence="4">
    <location>
        <position position="228"/>
    </location>
</feature>